<gene>
    <name evidence="2" type="ORF">NHX12_028380</name>
</gene>
<dbReference type="EMBL" id="JANIIK010000044">
    <property type="protein sequence ID" value="KAJ3603635.1"/>
    <property type="molecule type" value="Genomic_DNA"/>
</dbReference>
<feature type="compositionally biased region" description="Basic and acidic residues" evidence="1">
    <location>
        <begin position="17"/>
        <end position="26"/>
    </location>
</feature>
<reference evidence="2" key="1">
    <citation type="submission" date="2022-07" db="EMBL/GenBank/DDBJ databases">
        <title>Chromosome-level genome of Muraenolepis orangiensis.</title>
        <authorList>
            <person name="Kim J."/>
        </authorList>
    </citation>
    <scope>NUCLEOTIDE SEQUENCE</scope>
    <source>
        <strain evidence="2">KU_S4_2022</strain>
        <tissue evidence="2">Muscle</tissue>
    </source>
</reference>
<accession>A0A9Q0EDW8</accession>
<sequence length="94" mass="10305">MRGEVICRPANFPSQDRQSRGPDSRSRALRSVTTQHRGGPPTTGHKLGDPKRSPGELLLKSPEAQQAYTHLVPHLTLVFSGSGRVEFGDETWDG</sequence>
<name>A0A9Q0EDW8_9TELE</name>
<dbReference type="AlphaFoldDB" id="A0A9Q0EDW8"/>
<protein>
    <submittedName>
        <fullName evidence="2">Uncharacterized protein</fullName>
    </submittedName>
</protein>
<evidence type="ECO:0000256" key="1">
    <source>
        <dbReference type="SAM" id="MobiDB-lite"/>
    </source>
</evidence>
<proteinExistence type="predicted"/>
<feature type="region of interest" description="Disordered" evidence="1">
    <location>
        <begin position="1"/>
        <end position="57"/>
    </location>
</feature>
<dbReference type="Proteomes" id="UP001148018">
    <property type="component" value="Unassembled WGS sequence"/>
</dbReference>
<organism evidence="2 3">
    <name type="scientific">Muraenolepis orangiensis</name>
    <name type="common">Patagonian moray cod</name>
    <dbReference type="NCBI Taxonomy" id="630683"/>
    <lineage>
        <taxon>Eukaryota</taxon>
        <taxon>Metazoa</taxon>
        <taxon>Chordata</taxon>
        <taxon>Craniata</taxon>
        <taxon>Vertebrata</taxon>
        <taxon>Euteleostomi</taxon>
        <taxon>Actinopterygii</taxon>
        <taxon>Neopterygii</taxon>
        <taxon>Teleostei</taxon>
        <taxon>Neoteleostei</taxon>
        <taxon>Acanthomorphata</taxon>
        <taxon>Zeiogadaria</taxon>
        <taxon>Gadariae</taxon>
        <taxon>Gadiformes</taxon>
        <taxon>Muraenolepidoidei</taxon>
        <taxon>Muraenolepididae</taxon>
        <taxon>Muraenolepis</taxon>
    </lineage>
</organism>
<evidence type="ECO:0000313" key="3">
    <source>
        <dbReference type="Proteomes" id="UP001148018"/>
    </source>
</evidence>
<evidence type="ECO:0000313" key="2">
    <source>
        <dbReference type="EMBL" id="KAJ3603635.1"/>
    </source>
</evidence>
<keyword evidence="3" id="KW-1185">Reference proteome</keyword>
<comment type="caution">
    <text evidence="2">The sequence shown here is derived from an EMBL/GenBank/DDBJ whole genome shotgun (WGS) entry which is preliminary data.</text>
</comment>